<evidence type="ECO:0000256" key="7">
    <source>
        <dbReference type="ARBA" id="ARBA00022898"/>
    </source>
</evidence>
<protein>
    <recommendedName>
        <fullName evidence="4 12">Cysteine synthase</fullName>
        <ecNumber evidence="4 12">2.5.1.47</ecNumber>
    </recommendedName>
</protein>
<evidence type="ECO:0000256" key="12">
    <source>
        <dbReference type="RuleBase" id="RU003985"/>
    </source>
</evidence>
<dbReference type="NCBIfam" id="TIGR01136">
    <property type="entry name" value="cysKM"/>
    <property type="match status" value="1"/>
</dbReference>
<accession>A0A2U3QIM2</accession>
<evidence type="ECO:0000256" key="5">
    <source>
        <dbReference type="ARBA" id="ARBA00022605"/>
    </source>
</evidence>
<dbReference type="FunFam" id="3.40.50.1100:FF:000006">
    <property type="entry name" value="Cysteine synthase"/>
    <property type="match status" value="1"/>
</dbReference>
<dbReference type="GO" id="GO:0004124">
    <property type="term" value="F:cysteine synthase activity"/>
    <property type="evidence" value="ECO:0007669"/>
    <property type="project" value="UniProtKB-UniRule"/>
</dbReference>
<dbReference type="InterPro" id="IPR036052">
    <property type="entry name" value="TrpB-like_PALP_sf"/>
</dbReference>
<dbReference type="Proteomes" id="UP000245125">
    <property type="component" value="Unassembled WGS sequence"/>
</dbReference>
<dbReference type="OrthoDB" id="9808024at2"/>
<evidence type="ECO:0000256" key="3">
    <source>
        <dbReference type="ARBA" id="ARBA00007103"/>
    </source>
</evidence>
<sequence>MKLHEDILKLIGNTPLVRVNRMTAPEDAEIWAKLEGYNPGGSVKDRIALSMIESAEKEGKLRAGGTIIEPTSGNTGIGLAMVAAIKGYKLVLTMPDTMSMERRQLLQAYGAELVLTEGKKGMKGAVEKAVEIHQSNPGYYFIPQQFENPANPEVHRKTTALEIISDLGSAPDGFVAGIGTGGTITGVGEVLKDRNSAIWIAAVEPAASPVLSGGSPGPHKIAGIGAGFVPGVLNTNIYNEVITVTDTDAAETAQVLAKKEGILPGISSGAAMWAAIRVARRLGKGKRVAVILPDRGERYLSTGLFVSESP</sequence>
<dbReference type="InterPro" id="IPR001926">
    <property type="entry name" value="TrpB-like_PALP"/>
</dbReference>
<evidence type="ECO:0000256" key="11">
    <source>
        <dbReference type="PIRSR" id="PIRSR605856-51"/>
    </source>
</evidence>
<dbReference type="EC" id="2.5.1.47" evidence="4 12"/>
<dbReference type="Pfam" id="PF00291">
    <property type="entry name" value="PALP"/>
    <property type="match status" value="1"/>
</dbReference>
<dbReference type="CDD" id="cd01561">
    <property type="entry name" value="CBS_like"/>
    <property type="match status" value="1"/>
</dbReference>
<dbReference type="InterPro" id="IPR005856">
    <property type="entry name" value="Cys_synth"/>
</dbReference>
<name>A0A2U3QIM2_9BACT</name>
<feature type="binding site" evidence="10">
    <location>
        <begin position="179"/>
        <end position="183"/>
    </location>
    <ligand>
        <name>pyridoxal 5'-phosphate</name>
        <dbReference type="ChEBI" id="CHEBI:597326"/>
    </ligand>
</feature>
<evidence type="ECO:0000256" key="2">
    <source>
        <dbReference type="ARBA" id="ARBA00004962"/>
    </source>
</evidence>
<dbReference type="SUPFAM" id="SSF53686">
    <property type="entry name" value="Tryptophan synthase beta subunit-like PLP-dependent enzymes"/>
    <property type="match status" value="1"/>
</dbReference>
<evidence type="ECO:0000313" key="14">
    <source>
        <dbReference type="EMBL" id="SPQ01256.1"/>
    </source>
</evidence>
<gene>
    <name evidence="14" type="primary">cysK</name>
    <name evidence="14" type="ORF">NBG4_490015</name>
</gene>
<comment type="pathway">
    <text evidence="2">Amino-acid biosynthesis; L-cysteine biosynthesis; L-cysteine from L-serine: step 2/2.</text>
</comment>
<evidence type="ECO:0000256" key="8">
    <source>
        <dbReference type="ARBA" id="ARBA00023192"/>
    </source>
</evidence>
<dbReference type="AlphaFoldDB" id="A0A2U3QIM2"/>
<dbReference type="Gene3D" id="3.40.50.1100">
    <property type="match status" value="2"/>
</dbReference>
<keyword evidence="5 12" id="KW-0028">Amino-acid biosynthesis</keyword>
<comment type="cofactor">
    <cofactor evidence="1 10 12">
        <name>pyridoxal 5'-phosphate</name>
        <dbReference type="ChEBI" id="CHEBI:597326"/>
    </cofactor>
</comment>
<dbReference type="GO" id="GO:0016787">
    <property type="term" value="F:hydrolase activity"/>
    <property type="evidence" value="ECO:0007669"/>
    <property type="project" value="UniProtKB-KW"/>
</dbReference>
<dbReference type="EMBL" id="OUUY01000096">
    <property type="protein sequence ID" value="SPQ01256.1"/>
    <property type="molecule type" value="Genomic_DNA"/>
</dbReference>
<feature type="domain" description="Tryptophan synthase beta chain-like PALP" evidence="13">
    <location>
        <begin position="8"/>
        <end position="294"/>
    </location>
</feature>
<keyword evidence="8 12" id="KW-0198">Cysteine biosynthesis</keyword>
<organism evidence="14 15">
    <name type="scientific">Candidatus Sulfobium mesophilum</name>
    <dbReference type="NCBI Taxonomy" id="2016548"/>
    <lineage>
        <taxon>Bacteria</taxon>
        <taxon>Pseudomonadati</taxon>
        <taxon>Nitrospirota</taxon>
        <taxon>Nitrospiria</taxon>
        <taxon>Nitrospirales</taxon>
        <taxon>Nitrospiraceae</taxon>
        <taxon>Candidatus Sulfobium</taxon>
    </lineage>
</organism>
<keyword evidence="7 10" id="KW-0663">Pyridoxal phosphate</keyword>
<dbReference type="PROSITE" id="PS00901">
    <property type="entry name" value="CYS_SYNTHASE"/>
    <property type="match status" value="1"/>
</dbReference>
<keyword evidence="6 12" id="KW-0808">Transferase</keyword>
<evidence type="ECO:0000259" key="13">
    <source>
        <dbReference type="Pfam" id="PF00291"/>
    </source>
</evidence>
<feature type="binding site" evidence="10">
    <location>
        <position position="74"/>
    </location>
    <ligand>
        <name>pyridoxal 5'-phosphate</name>
        <dbReference type="ChEBI" id="CHEBI:597326"/>
    </ligand>
</feature>
<evidence type="ECO:0000256" key="1">
    <source>
        <dbReference type="ARBA" id="ARBA00001933"/>
    </source>
</evidence>
<dbReference type="InterPro" id="IPR005859">
    <property type="entry name" value="CysK"/>
</dbReference>
<dbReference type="PANTHER" id="PTHR10314">
    <property type="entry name" value="CYSTATHIONINE BETA-SYNTHASE"/>
    <property type="match status" value="1"/>
</dbReference>
<dbReference type="NCBIfam" id="TIGR01139">
    <property type="entry name" value="cysK"/>
    <property type="match status" value="1"/>
</dbReference>
<evidence type="ECO:0000256" key="9">
    <source>
        <dbReference type="ARBA" id="ARBA00047931"/>
    </source>
</evidence>
<evidence type="ECO:0000313" key="15">
    <source>
        <dbReference type="Proteomes" id="UP000245125"/>
    </source>
</evidence>
<keyword evidence="15" id="KW-1185">Reference proteome</keyword>
<comment type="similarity">
    <text evidence="3 12">Belongs to the cysteine synthase/cystathionine beta-synthase family.</text>
</comment>
<reference evidence="15" key="1">
    <citation type="submission" date="2018-03" db="EMBL/GenBank/DDBJ databases">
        <authorList>
            <person name="Zecchin S."/>
        </authorList>
    </citation>
    <scope>NUCLEOTIDE SEQUENCE [LARGE SCALE GENOMIC DNA]</scope>
</reference>
<evidence type="ECO:0000256" key="4">
    <source>
        <dbReference type="ARBA" id="ARBA00012681"/>
    </source>
</evidence>
<dbReference type="GO" id="GO:0006535">
    <property type="term" value="P:cysteine biosynthetic process from serine"/>
    <property type="evidence" value="ECO:0007669"/>
    <property type="project" value="UniProtKB-UniRule"/>
</dbReference>
<dbReference type="InterPro" id="IPR050214">
    <property type="entry name" value="Cys_Synth/Cystath_Beta-Synth"/>
</dbReference>
<feature type="modified residue" description="N6-(pyridoxal phosphate)lysine" evidence="11">
    <location>
        <position position="44"/>
    </location>
</feature>
<evidence type="ECO:0000256" key="6">
    <source>
        <dbReference type="ARBA" id="ARBA00022679"/>
    </source>
</evidence>
<proteinExistence type="inferred from homology"/>
<dbReference type="InterPro" id="IPR001216">
    <property type="entry name" value="P-phosphate_BS"/>
</dbReference>
<feature type="binding site" evidence="10">
    <location>
        <position position="267"/>
    </location>
    <ligand>
        <name>pyridoxal 5'-phosphate</name>
        <dbReference type="ChEBI" id="CHEBI:597326"/>
    </ligand>
</feature>
<evidence type="ECO:0000256" key="10">
    <source>
        <dbReference type="PIRSR" id="PIRSR605856-50"/>
    </source>
</evidence>
<comment type="catalytic activity">
    <reaction evidence="9 12">
        <text>O-acetyl-L-serine + hydrogen sulfide = L-cysteine + acetate</text>
        <dbReference type="Rhea" id="RHEA:14829"/>
        <dbReference type="ChEBI" id="CHEBI:29919"/>
        <dbReference type="ChEBI" id="CHEBI:30089"/>
        <dbReference type="ChEBI" id="CHEBI:35235"/>
        <dbReference type="ChEBI" id="CHEBI:58340"/>
        <dbReference type="EC" id="2.5.1.47"/>
    </reaction>
</comment>
<keyword evidence="14" id="KW-0378">Hydrolase</keyword>